<reference evidence="2 3" key="1">
    <citation type="submission" date="2016-10" db="EMBL/GenBank/DDBJ databases">
        <authorList>
            <person name="de Groot N.N."/>
        </authorList>
    </citation>
    <scope>NUCLEOTIDE SEQUENCE [LARGE SCALE GENOMIC DNA]</scope>
    <source>
        <strain evidence="2 3">RK1</strain>
    </source>
</reference>
<dbReference type="AlphaFoldDB" id="A0A1I3CMI9"/>
<gene>
    <name evidence="2" type="ORF">SAMN05444682_10193</name>
</gene>
<dbReference type="EMBL" id="FOQO01000001">
    <property type="protein sequence ID" value="SFH75431.1"/>
    <property type="molecule type" value="Genomic_DNA"/>
</dbReference>
<accession>A0A1I3CMI9</accession>
<evidence type="ECO:0000313" key="2">
    <source>
        <dbReference type="EMBL" id="SFH75431.1"/>
    </source>
</evidence>
<keyword evidence="3" id="KW-1185">Reference proteome</keyword>
<evidence type="ECO:0000256" key="1">
    <source>
        <dbReference type="SAM" id="Phobius"/>
    </source>
</evidence>
<dbReference type="STRING" id="1477437.SAMN05444682_10193"/>
<dbReference type="Proteomes" id="UP000198670">
    <property type="component" value="Unassembled WGS sequence"/>
</dbReference>
<keyword evidence="1" id="KW-0472">Membrane</keyword>
<protein>
    <submittedName>
        <fullName evidence="2">Uncharacterized protein</fullName>
    </submittedName>
</protein>
<name>A0A1I3CMI9_9SPHI</name>
<evidence type="ECO:0000313" key="3">
    <source>
        <dbReference type="Proteomes" id="UP000198670"/>
    </source>
</evidence>
<sequence>MANNKFTGRVRLAAAVAILFHLTVIGIHNMWASLEGWCRIREATNVPAMVTAVREALQQAALSPLIHGYARITGLNTGYTFFAPQVGSFYHYEVACLSPDGSDGRVVSRPPLSGAQGYLRYQNFLELFHVFHSDDPAENADRRYARAVAKSMARHLLPAPCSRYRIQVGVYTPKQTVYTLYADTLTAKPLP</sequence>
<keyword evidence="1" id="KW-0812">Transmembrane</keyword>
<dbReference type="OrthoDB" id="800018at2"/>
<dbReference type="RefSeq" id="WP_090622502.1">
    <property type="nucleotide sequence ID" value="NZ_FOQO01000001.1"/>
</dbReference>
<organism evidence="2 3">
    <name type="scientific">Parapedobacter indicus</name>
    <dbReference type="NCBI Taxonomy" id="1477437"/>
    <lineage>
        <taxon>Bacteria</taxon>
        <taxon>Pseudomonadati</taxon>
        <taxon>Bacteroidota</taxon>
        <taxon>Sphingobacteriia</taxon>
        <taxon>Sphingobacteriales</taxon>
        <taxon>Sphingobacteriaceae</taxon>
        <taxon>Parapedobacter</taxon>
    </lineage>
</organism>
<proteinExistence type="predicted"/>
<feature type="transmembrane region" description="Helical" evidence="1">
    <location>
        <begin position="12"/>
        <end position="31"/>
    </location>
</feature>
<keyword evidence="1" id="KW-1133">Transmembrane helix</keyword>